<accession>R7ZLJ3</accession>
<feature type="chain" id="PRO_5004451630" description="Internalin A (LPXTG motif)" evidence="3">
    <location>
        <begin position="25"/>
        <end position="818"/>
    </location>
</feature>
<evidence type="ECO:0000256" key="3">
    <source>
        <dbReference type="SAM" id="SignalP"/>
    </source>
</evidence>
<evidence type="ECO:0000313" key="5">
    <source>
        <dbReference type="Proteomes" id="UP000013909"/>
    </source>
</evidence>
<keyword evidence="5" id="KW-1185">Reference proteome</keyword>
<dbReference type="InterPro" id="IPR050836">
    <property type="entry name" value="SDS22/Internalin_LRR"/>
</dbReference>
<dbReference type="AlphaFoldDB" id="R7ZLJ3"/>
<evidence type="ECO:0008006" key="6">
    <source>
        <dbReference type="Google" id="ProtNLM"/>
    </source>
</evidence>
<reference evidence="4 5" key="1">
    <citation type="submission" date="2013-02" db="EMBL/GenBank/DDBJ databases">
        <title>A novel strain isolated from Lonar lake, Maharashtra, India.</title>
        <authorList>
            <person name="Singh A."/>
        </authorList>
    </citation>
    <scope>NUCLEOTIDE SEQUENCE [LARGE SCALE GENOMIC DNA]</scope>
    <source>
        <strain evidence="4 5">AK24</strain>
    </source>
</reference>
<dbReference type="OrthoDB" id="1490745at2"/>
<dbReference type="Proteomes" id="UP000013909">
    <property type="component" value="Unassembled WGS sequence"/>
</dbReference>
<evidence type="ECO:0000256" key="2">
    <source>
        <dbReference type="ARBA" id="ARBA00022737"/>
    </source>
</evidence>
<feature type="signal peptide" evidence="3">
    <location>
        <begin position="1"/>
        <end position="24"/>
    </location>
</feature>
<evidence type="ECO:0000256" key="1">
    <source>
        <dbReference type="ARBA" id="ARBA00022614"/>
    </source>
</evidence>
<sequence length="818" mass="93234">MTVTKQIGFFLFLMILGCVSGVNAQDIKGFTKQEIKDLSQEVEDQVRFLQYFLNTVGSKDTPARDKDVIIRESYKKIFRDDQVQVEDDLLLDRKVITNKNITAYLKDVEFFFKDVEFQFKVKEVKPKLNDKGDLFFEIAMDRTLRGVGINNEKIENTKNRFVEINFDSKSKELKIASIYTTRLSRDEELAEWWSTLSYEWGNYLRRKFGYQEQDSITVDDLYRISSLDTLDLSGNPLIIDLSPIQAFNELKYIDISKTNIRELAPISNVTFLSYLDISNTPTEDIQFIKYSDRLTFLNISNTGVKDIDDLLNLRNLVDLRLANTSLLGFGVLNQFKALESLDLEASGFNNVENISELKRLKSLNLKDNFLINFGFLAELSSLEEIVLEGTNILDLSPLAELPQLWKININGTEVSSLAALNGSTNVRRIYADRSTISEESAVEFARRNRRILLIHNVENLQTWWETLPEGWNKALISVFPSMNFQNPSVEELSELVGIDSLNLSGSEVTNLRPVLKFKKIYFLAFDQTKVQDLSPLVEMKTLTTLRASQTSVTNVEAIAGLNGLEYLFLKGTGVANVEPLKGLSKLRYIDLDDTAVPKWEAEALAVLLPGATVVYRTDELMAWWGSLNDQWMGIFRGQFDLDASPTSEQLHYMTSKTEVIIENNEVFDLEAALVFFNLRTLSIFNAPLNDISAVTRMENLQSLKMSQVPVRDLLPLSNLVSLEELDLSNTGVEDLRPIGGLNRLKRLILSGTNISRLRGLETLYDLRELDIASTNVKSLKPITHLINLERLVCFNTRINQRAVDNFKKVNPKCDVRFY</sequence>
<dbReference type="InterPro" id="IPR032675">
    <property type="entry name" value="LRR_dom_sf"/>
</dbReference>
<comment type="caution">
    <text evidence="4">The sequence shown here is derived from an EMBL/GenBank/DDBJ whole genome shotgun (WGS) entry which is preliminary data.</text>
</comment>
<dbReference type="PANTHER" id="PTHR46652:SF3">
    <property type="entry name" value="LEUCINE-RICH REPEAT-CONTAINING PROTEIN 9"/>
    <property type="match status" value="1"/>
</dbReference>
<keyword evidence="3" id="KW-0732">Signal</keyword>
<evidence type="ECO:0000313" key="4">
    <source>
        <dbReference type="EMBL" id="EON74942.1"/>
    </source>
</evidence>
<dbReference type="PANTHER" id="PTHR46652">
    <property type="entry name" value="LEUCINE-RICH REPEAT AND IQ DOMAIN-CONTAINING PROTEIN 1-RELATED"/>
    <property type="match status" value="1"/>
</dbReference>
<gene>
    <name evidence="4" type="ORF">ADIS_4636</name>
</gene>
<keyword evidence="2" id="KW-0677">Repeat</keyword>
<organism evidence="4 5">
    <name type="scientific">Lunatimonas lonarensis</name>
    <dbReference type="NCBI Taxonomy" id="1232681"/>
    <lineage>
        <taxon>Bacteria</taxon>
        <taxon>Pseudomonadati</taxon>
        <taxon>Bacteroidota</taxon>
        <taxon>Cytophagia</taxon>
        <taxon>Cytophagales</taxon>
        <taxon>Cyclobacteriaceae</taxon>
    </lineage>
</organism>
<dbReference type="PATRIC" id="fig|1288963.3.peg.4626"/>
<dbReference type="STRING" id="1232681.ADIS_4636"/>
<name>R7ZLJ3_9BACT</name>
<dbReference type="PROSITE" id="PS51257">
    <property type="entry name" value="PROKAR_LIPOPROTEIN"/>
    <property type="match status" value="1"/>
</dbReference>
<dbReference type="EMBL" id="AQHR01000114">
    <property type="protein sequence ID" value="EON74942.1"/>
    <property type="molecule type" value="Genomic_DNA"/>
</dbReference>
<protein>
    <recommendedName>
        <fullName evidence="6">Internalin A (LPXTG motif)</fullName>
    </recommendedName>
</protein>
<dbReference type="RefSeq" id="WP_010856747.1">
    <property type="nucleotide sequence ID" value="NZ_AQHR01000114.1"/>
</dbReference>
<proteinExistence type="predicted"/>
<keyword evidence="1" id="KW-0433">Leucine-rich repeat</keyword>
<dbReference type="Gene3D" id="3.80.10.10">
    <property type="entry name" value="Ribonuclease Inhibitor"/>
    <property type="match status" value="3"/>
</dbReference>
<dbReference type="SUPFAM" id="SSF52058">
    <property type="entry name" value="L domain-like"/>
    <property type="match status" value="2"/>
</dbReference>